<evidence type="ECO:0000256" key="7">
    <source>
        <dbReference type="ARBA" id="ARBA00022741"/>
    </source>
</evidence>
<comment type="catalytic activity">
    <reaction evidence="12">
        <text>tRNA(Cys) + L-cysteine + ATP = L-cysteinyl-tRNA(Cys) + AMP + diphosphate</text>
        <dbReference type="Rhea" id="RHEA:17773"/>
        <dbReference type="Rhea" id="RHEA-COMP:9661"/>
        <dbReference type="Rhea" id="RHEA-COMP:9679"/>
        <dbReference type="ChEBI" id="CHEBI:30616"/>
        <dbReference type="ChEBI" id="CHEBI:33019"/>
        <dbReference type="ChEBI" id="CHEBI:35235"/>
        <dbReference type="ChEBI" id="CHEBI:78442"/>
        <dbReference type="ChEBI" id="CHEBI:78517"/>
        <dbReference type="ChEBI" id="CHEBI:456215"/>
        <dbReference type="EC" id="6.1.1.16"/>
    </reaction>
</comment>
<evidence type="ECO:0000256" key="5">
    <source>
        <dbReference type="ARBA" id="ARBA00022598"/>
    </source>
</evidence>
<keyword evidence="7 12" id="KW-0547">Nucleotide-binding</keyword>
<dbReference type="AlphaFoldDB" id="A0A2G9ZFI8"/>
<dbReference type="Gene3D" id="1.20.120.1910">
    <property type="entry name" value="Cysteine-tRNA ligase, C-terminal anti-codon recognition domain"/>
    <property type="match status" value="1"/>
</dbReference>
<dbReference type="Pfam" id="PF01406">
    <property type="entry name" value="tRNA-synt_1e"/>
    <property type="match status" value="1"/>
</dbReference>
<evidence type="ECO:0000256" key="3">
    <source>
        <dbReference type="ARBA" id="ARBA00011245"/>
    </source>
</evidence>
<evidence type="ECO:0000256" key="6">
    <source>
        <dbReference type="ARBA" id="ARBA00022723"/>
    </source>
</evidence>
<dbReference type="SUPFAM" id="SSF47323">
    <property type="entry name" value="Anticodon-binding domain of a subclass of class I aminoacyl-tRNA synthetases"/>
    <property type="match status" value="1"/>
</dbReference>
<feature type="binding site" evidence="12">
    <location>
        <position position="32"/>
    </location>
    <ligand>
        <name>Zn(2+)</name>
        <dbReference type="ChEBI" id="CHEBI:29105"/>
    </ligand>
</feature>
<keyword evidence="10 12" id="KW-0648">Protein biosynthesis</keyword>
<dbReference type="GO" id="GO:0006423">
    <property type="term" value="P:cysteinyl-tRNA aminoacylation"/>
    <property type="evidence" value="ECO:0007669"/>
    <property type="project" value="UniProtKB-UniRule"/>
</dbReference>
<evidence type="ECO:0000256" key="12">
    <source>
        <dbReference type="HAMAP-Rule" id="MF_00041"/>
    </source>
</evidence>
<comment type="similarity">
    <text evidence="2 12">Belongs to the class-I aminoacyl-tRNA synthetase family.</text>
</comment>
<feature type="binding site" evidence="12">
    <location>
        <position position="226"/>
    </location>
    <ligand>
        <name>Zn(2+)</name>
        <dbReference type="ChEBI" id="CHEBI:29105"/>
    </ligand>
</feature>
<dbReference type="EC" id="6.1.1.16" evidence="12"/>
<dbReference type="GO" id="GO:0005829">
    <property type="term" value="C:cytosol"/>
    <property type="evidence" value="ECO:0007669"/>
    <property type="project" value="TreeGrafter"/>
</dbReference>
<dbReference type="GO" id="GO:0005524">
    <property type="term" value="F:ATP binding"/>
    <property type="evidence" value="ECO:0007669"/>
    <property type="project" value="UniProtKB-UniRule"/>
</dbReference>
<name>A0A2G9ZFI8_9BACT</name>
<evidence type="ECO:0000313" key="17">
    <source>
        <dbReference type="Proteomes" id="UP000230447"/>
    </source>
</evidence>
<feature type="domain" description="Cysteinyl-tRNA synthetase class Ia DALR" evidence="14">
    <location>
        <begin position="371"/>
        <end position="392"/>
    </location>
</feature>
<keyword evidence="5 12" id="KW-0436">Ligase</keyword>
<evidence type="ECO:0000259" key="15">
    <source>
        <dbReference type="Pfam" id="PF23493"/>
    </source>
</evidence>
<dbReference type="GO" id="GO:0004817">
    <property type="term" value="F:cysteine-tRNA ligase activity"/>
    <property type="evidence" value="ECO:0007669"/>
    <property type="project" value="UniProtKB-UniRule"/>
</dbReference>
<evidence type="ECO:0000256" key="2">
    <source>
        <dbReference type="ARBA" id="ARBA00005594"/>
    </source>
</evidence>
<evidence type="ECO:0000256" key="8">
    <source>
        <dbReference type="ARBA" id="ARBA00022833"/>
    </source>
</evidence>
<evidence type="ECO:0000259" key="13">
    <source>
        <dbReference type="Pfam" id="PF01406"/>
    </source>
</evidence>
<comment type="cofactor">
    <cofactor evidence="12">
        <name>Zn(2+)</name>
        <dbReference type="ChEBI" id="CHEBI:29105"/>
    </cofactor>
    <text evidence="12">Binds 1 zinc ion per subunit.</text>
</comment>
<feature type="binding site" evidence="12">
    <location>
        <position position="255"/>
    </location>
    <ligand>
        <name>Zn(2+)</name>
        <dbReference type="ChEBI" id="CHEBI:29105"/>
    </ligand>
</feature>
<reference evidence="16 17" key="1">
    <citation type="submission" date="2017-09" db="EMBL/GenBank/DDBJ databases">
        <title>Depth-based differentiation of microbial function through sediment-hosted aquifers and enrichment of novel symbionts in the deep terrestrial subsurface.</title>
        <authorList>
            <person name="Probst A.J."/>
            <person name="Ladd B."/>
            <person name="Jarett J.K."/>
            <person name="Geller-Mcgrath D.E."/>
            <person name="Sieber C.M."/>
            <person name="Emerson J.B."/>
            <person name="Anantharaman K."/>
            <person name="Thomas B.C."/>
            <person name="Malmstrom R."/>
            <person name="Stieglmeier M."/>
            <person name="Klingl A."/>
            <person name="Woyke T."/>
            <person name="Ryan C.M."/>
            <person name="Banfield J.F."/>
        </authorList>
    </citation>
    <scope>NUCLEOTIDE SEQUENCE [LARGE SCALE GENOMIC DNA]</scope>
    <source>
        <strain evidence="16">CG23_combo_of_CG06-09_8_20_14_all_37_87_8</strain>
    </source>
</reference>
<comment type="subunit">
    <text evidence="3 12">Monomer.</text>
</comment>
<evidence type="ECO:0000256" key="1">
    <source>
        <dbReference type="ARBA" id="ARBA00004496"/>
    </source>
</evidence>
<feature type="domain" description="Cysteinyl-tRNA ligase anticodon binding" evidence="15">
    <location>
        <begin position="434"/>
        <end position="475"/>
    </location>
</feature>
<dbReference type="Pfam" id="PF23493">
    <property type="entry name" value="CysS_C"/>
    <property type="match status" value="1"/>
</dbReference>
<dbReference type="Gene3D" id="3.40.50.620">
    <property type="entry name" value="HUPs"/>
    <property type="match status" value="1"/>
</dbReference>
<dbReference type="InterPro" id="IPR032678">
    <property type="entry name" value="tRNA-synt_1_cat_dom"/>
</dbReference>
<feature type="short sequence motif" description="'HIGH' region" evidence="12">
    <location>
        <begin position="34"/>
        <end position="44"/>
    </location>
</feature>
<gene>
    <name evidence="12" type="primary">cysS</name>
    <name evidence="16" type="ORF">COX24_04170</name>
</gene>
<protein>
    <recommendedName>
        <fullName evidence="12">Cysteine--tRNA ligase</fullName>
        <ecNumber evidence="12">6.1.1.16</ecNumber>
    </recommendedName>
    <alternativeName>
        <fullName evidence="12">Cysteinyl-tRNA synthetase</fullName>
        <shortName evidence="12">CysRS</shortName>
    </alternativeName>
</protein>
<dbReference type="HAMAP" id="MF_00041">
    <property type="entry name" value="Cys_tRNA_synth"/>
    <property type="match status" value="1"/>
</dbReference>
<dbReference type="PANTHER" id="PTHR10890:SF3">
    <property type="entry name" value="CYSTEINE--TRNA LIGASE, CYTOPLASMIC"/>
    <property type="match status" value="1"/>
</dbReference>
<keyword evidence="4 12" id="KW-0963">Cytoplasm</keyword>
<accession>A0A2G9ZFI8</accession>
<evidence type="ECO:0000256" key="9">
    <source>
        <dbReference type="ARBA" id="ARBA00022840"/>
    </source>
</evidence>
<dbReference type="Pfam" id="PF09190">
    <property type="entry name" value="DALR_2"/>
    <property type="match status" value="1"/>
</dbReference>
<dbReference type="PANTHER" id="PTHR10890">
    <property type="entry name" value="CYSTEINYL-TRNA SYNTHETASE"/>
    <property type="match status" value="1"/>
</dbReference>
<dbReference type="InterPro" id="IPR009080">
    <property type="entry name" value="tRNAsynth_Ia_anticodon-bd"/>
</dbReference>
<keyword evidence="11 12" id="KW-0030">Aminoacyl-tRNA synthetase</keyword>
<evidence type="ECO:0000256" key="11">
    <source>
        <dbReference type="ARBA" id="ARBA00023146"/>
    </source>
</evidence>
<comment type="caution">
    <text evidence="16">The sequence shown here is derived from an EMBL/GenBank/DDBJ whole genome shotgun (WGS) entry which is preliminary data.</text>
</comment>
<dbReference type="InterPro" id="IPR024909">
    <property type="entry name" value="Cys-tRNA/MSH_ligase"/>
</dbReference>
<feature type="binding site" evidence="12">
    <location>
        <position position="286"/>
    </location>
    <ligand>
        <name>ATP</name>
        <dbReference type="ChEBI" id="CHEBI:30616"/>
    </ligand>
</feature>
<dbReference type="InterPro" id="IPR015803">
    <property type="entry name" value="Cys-tRNA-ligase"/>
</dbReference>
<evidence type="ECO:0000256" key="4">
    <source>
        <dbReference type="ARBA" id="ARBA00022490"/>
    </source>
</evidence>
<dbReference type="Proteomes" id="UP000230447">
    <property type="component" value="Unassembled WGS sequence"/>
</dbReference>
<dbReference type="SUPFAM" id="SSF52374">
    <property type="entry name" value="Nucleotidylyl transferase"/>
    <property type="match status" value="1"/>
</dbReference>
<dbReference type="InterPro" id="IPR056411">
    <property type="entry name" value="CysS_C"/>
</dbReference>
<dbReference type="GO" id="GO:0008270">
    <property type="term" value="F:zinc ion binding"/>
    <property type="evidence" value="ECO:0007669"/>
    <property type="project" value="UniProtKB-UniRule"/>
</dbReference>
<feature type="domain" description="tRNA synthetases class I catalytic" evidence="13">
    <location>
        <begin position="24"/>
        <end position="331"/>
    </location>
</feature>
<keyword evidence="9 12" id="KW-0067">ATP-binding</keyword>
<dbReference type="EMBL" id="PCSB01000088">
    <property type="protein sequence ID" value="PIP31330.1"/>
    <property type="molecule type" value="Genomic_DNA"/>
</dbReference>
<evidence type="ECO:0000313" key="16">
    <source>
        <dbReference type="EMBL" id="PIP31330.1"/>
    </source>
</evidence>
<dbReference type="InterPro" id="IPR014729">
    <property type="entry name" value="Rossmann-like_a/b/a_fold"/>
</dbReference>
<feature type="binding site" evidence="12">
    <location>
        <position position="251"/>
    </location>
    <ligand>
        <name>Zn(2+)</name>
        <dbReference type="ChEBI" id="CHEBI:29105"/>
    </ligand>
</feature>
<dbReference type="NCBIfam" id="TIGR00435">
    <property type="entry name" value="cysS"/>
    <property type="match status" value="1"/>
</dbReference>
<evidence type="ECO:0000256" key="10">
    <source>
        <dbReference type="ARBA" id="ARBA00022917"/>
    </source>
</evidence>
<keyword evidence="6 12" id="KW-0479">Metal-binding</keyword>
<dbReference type="PRINTS" id="PR00983">
    <property type="entry name" value="TRNASYNTHCYS"/>
</dbReference>
<sequence length="483" mass="55241">MTDLKLYNTLTRQKENFKPLDKKGQEVGLYTCGPTVYDVAHIGNLRSYLFEDILKRVLLYNGFKVKHIMNITDVGHLTSDADTGEDKLEKGAKRENKSVWEIAEFYTKAFKKDLLLLNIEKPTKWIKATETIKEQIALIALLESKGYTYSIGDGVYFDTSRLKNYGVLWGNKKEVVLEAGKRIEIVEGKKKPTDFALWKLSPKNEKRQMEWPSPWGVGFPGWHTECVVMAEKELGSPFDIHCGGIDHIQVHHTNEIAQAQGAFDNNLANFWMHGEFLDLGGEKMSKSTGGFITLQTLIEKGYTPLSYRYLCLQAHYRTKLNFSFEVLHAAESGLNNLIKKVKDLQQTNPLKEKKAPQKANNSVVVSSFKGKFLEALNDDLNTPQALALLFKVLEDKTLFPTQKYALTLYFDQVFGLKLKEFTEKKIKENKETKIPLKVKELLEKREALRKAKQFTQADVLREQIEALGWLVEDTTDGFSLKRK</sequence>
<organism evidence="16 17">
    <name type="scientific">bacterium (Candidatus Gribaldobacteria) CG23_combo_of_CG06-09_8_20_14_all_37_87_8</name>
    <dbReference type="NCBI Taxonomy" id="2014278"/>
    <lineage>
        <taxon>Bacteria</taxon>
        <taxon>Candidatus Gribaldobacteria</taxon>
    </lineage>
</organism>
<proteinExistence type="inferred from homology"/>
<dbReference type="CDD" id="cd00672">
    <property type="entry name" value="CysRS_core"/>
    <property type="match status" value="1"/>
</dbReference>
<dbReference type="InterPro" id="IPR015273">
    <property type="entry name" value="Cys-tRNA-synt_Ia_DALR"/>
</dbReference>
<comment type="subcellular location">
    <subcellularLocation>
        <location evidence="1 12">Cytoplasm</location>
    </subcellularLocation>
</comment>
<evidence type="ECO:0000259" key="14">
    <source>
        <dbReference type="Pfam" id="PF09190"/>
    </source>
</evidence>
<keyword evidence="8 12" id="KW-0862">Zinc</keyword>
<feature type="short sequence motif" description="'KMSKS' region" evidence="12">
    <location>
        <begin position="283"/>
        <end position="287"/>
    </location>
</feature>